<feature type="domain" description="Calcineurin-like phosphoesterase" evidence="5">
    <location>
        <begin position="43"/>
        <end position="238"/>
    </location>
</feature>
<dbReference type="Gene3D" id="3.90.780.10">
    <property type="entry name" value="5'-Nucleotidase, C-terminal domain"/>
    <property type="match status" value="2"/>
</dbReference>
<feature type="region of interest" description="Disordered" evidence="3">
    <location>
        <begin position="1232"/>
        <end position="1252"/>
    </location>
</feature>
<dbReference type="PROSITE" id="PS00785">
    <property type="entry name" value="5_NUCLEOTIDASE_1"/>
    <property type="match status" value="1"/>
</dbReference>
<name>A0A1H8NC09_9BACI</name>
<dbReference type="PRINTS" id="PR01607">
    <property type="entry name" value="APYRASEFAMLY"/>
</dbReference>
<dbReference type="Pfam" id="PF00149">
    <property type="entry name" value="Metallophos"/>
    <property type="match status" value="1"/>
</dbReference>
<dbReference type="PANTHER" id="PTHR11575:SF24">
    <property type="entry name" value="5'-NUCLEOTIDASE"/>
    <property type="match status" value="1"/>
</dbReference>
<feature type="domain" description="5'-Nucleotidase C-terminal" evidence="6">
    <location>
        <begin position="509"/>
        <end position="646"/>
    </location>
</feature>
<dbReference type="GO" id="GO:0000166">
    <property type="term" value="F:nucleotide binding"/>
    <property type="evidence" value="ECO:0007669"/>
    <property type="project" value="InterPro"/>
</dbReference>
<dbReference type="Pfam" id="PF02872">
    <property type="entry name" value="5_nucleotid_C"/>
    <property type="match status" value="2"/>
</dbReference>
<reference evidence="8 9" key="1">
    <citation type="submission" date="2016-10" db="EMBL/GenBank/DDBJ databases">
        <authorList>
            <person name="de Groot N.N."/>
        </authorList>
    </citation>
    <scope>NUCLEOTIDE SEQUENCE [LARGE SCALE GENOMIC DNA]</scope>
    <source>
        <strain evidence="8 9">CGMCC 1.10434</strain>
    </source>
</reference>
<keyword evidence="4" id="KW-0812">Transmembrane</keyword>
<evidence type="ECO:0000256" key="3">
    <source>
        <dbReference type="SAM" id="MobiDB-lite"/>
    </source>
</evidence>
<feature type="domain" description="5'-Nucleotidase C-terminal" evidence="6">
    <location>
        <begin position="323"/>
        <end position="456"/>
    </location>
</feature>
<evidence type="ECO:0000259" key="7">
    <source>
        <dbReference type="Pfam" id="PF19886"/>
    </source>
</evidence>
<dbReference type="CDD" id="cd04486">
    <property type="entry name" value="YhcR_OBF_like"/>
    <property type="match status" value="1"/>
</dbReference>
<evidence type="ECO:0000313" key="9">
    <source>
        <dbReference type="Proteomes" id="UP000199300"/>
    </source>
</evidence>
<protein>
    <recommendedName>
        <fullName evidence="10">2',3'-cyclic-nucleotide 2'-phosphodiesterase/5'-or 3'-nucleotidase, 5'-nucleotidase family</fullName>
    </recommendedName>
</protein>
<evidence type="ECO:0000256" key="1">
    <source>
        <dbReference type="ARBA" id="ARBA00022729"/>
    </source>
</evidence>
<keyword evidence="4" id="KW-0472">Membrane</keyword>
<dbReference type="RefSeq" id="WP_091497132.1">
    <property type="nucleotide sequence ID" value="NZ_FODJ01000005.1"/>
</dbReference>
<dbReference type="GO" id="GO:0009166">
    <property type="term" value="P:nucleotide catabolic process"/>
    <property type="evidence" value="ECO:0007669"/>
    <property type="project" value="InterPro"/>
</dbReference>
<feature type="transmembrane region" description="Helical" evidence="4">
    <location>
        <begin position="1261"/>
        <end position="1280"/>
    </location>
</feature>
<sequence>MLTRQVTNKFTSLFLTFLLLFTLLLGSYPLPVQAEDSEKIELTVLHTNDIHAKINDFGKIAAYIEAEREAATHSLYLDAGDIFSGNPVVDLQYGYPIISLLNQLDLQAMAIGNHEFDYGQEETVKRMNQSIFPWLSANTVVTDQTEVEFPQPEPYYLFELDGLTVGVFSLTETPPSTALSNIVGLEFNDPIETAKEYAYLADETDILIALTHIGYNVDRQLAEAVDFFDLIIGGHSHTTLNQPAIVNGTPIAQTGANGTNIGNITLSYDPVSTEVELVSGSLQSVANLTAVNEEVEASVNQFNAEMEDLLSEEIGYTESGLNRSGNVDSSLGNFWTDAIRHYTGADIALTNNGGIRANIPVGPITVNDIYTIEPFANEIMKFEMTGAAIKEVISYSYSRRNTVDLQTAGLHYTILTNNTGRFVDAELYVDGEPIEDEQTYQVAVGDYIGTGGSGYDFQGTVIEALSGLMTEAMITYANHLTENGQAINYNANERIAIEVTDAPIEGDPIGATENGLSAENNKIGDSGLGNLYTDAIRSATDADFALLNGSSVTGTIPAGVITDSQIEFLDQFGNQVEVVETNLARLKEVILEQSNYHGGVDLQSSGLHYQLIKQNNRFIDVELTWPDGSPLDEEATFAVAYNDYMHGSSFYNLGTETMTNDNQTVWETVVAYVSNQADPIDYQEGSRITINDLGSEQPGDDDYISVAEAIANNQGEATVQGYIVGTMTGQFDGDFVATNLMLADSPNERNMDRILPIQLPNSAIRTALNLVDHPENLGKPIQITGDLELYFSVPGLRNPSTFQFVEEEATPEPELLTISEAREQADGEQVKLNGIVTSDSGSWGGKGFYLQDETAGIYVFQSDLDIAAGSIVQLVGEKSTYNGELQISNLTQLTIIGDDRIPDPQLVTPAEIGPANEAELVTVEGVTLSNLTEINDFGTFEFLAEADGETVLVRVDNRTGLVFSDFDFEAGDIIDVTGISSQFNGAIQLKPRGASDIVIHEEDEQLEPEDPEDEGDPETEPENPDEEGDPETEPENPDEDDDPETELEFAQVTADWFIEAGEIKVEAGFIEQLADSGVLTVDITELDQDVYTLVLATDQLQQLLVKQAYLEIITTDLTITTPLINFSSSELLAFTIKNLTEIDNPISQVYDLTITNQDGLVSQFSEEAIGLSFAVNQNAVSNTEKLGIYYLTNEDTWERIGGSYTNGRVTGSTDHFTTFTVLADDDSAFPIDDDQGLPTDQNDDQSRSESGEALPNTATAIFNWILIGVVIVGIGTAVLLKKRKMETI</sequence>
<dbReference type="EMBL" id="FODJ01000005">
    <property type="protein sequence ID" value="SEO27117.1"/>
    <property type="molecule type" value="Genomic_DNA"/>
</dbReference>
<dbReference type="InterPro" id="IPR045939">
    <property type="entry name" value="YhcR_N"/>
</dbReference>
<organism evidence="8 9">
    <name type="scientific">Amphibacillus marinus</name>
    <dbReference type="NCBI Taxonomy" id="872970"/>
    <lineage>
        <taxon>Bacteria</taxon>
        <taxon>Bacillati</taxon>
        <taxon>Bacillota</taxon>
        <taxon>Bacilli</taxon>
        <taxon>Bacillales</taxon>
        <taxon>Bacillaceae</taxon>
        <taxon>Amphibacillus</taxon>
    </lineage>
</organism>
<evidence type="ECO:0000259" key="5">
    <source>
        <dbReference type="Pfam" id="PF00149"/>
    </source>
</evidence>
<dbReference type="GO" id="GO:0016788">
    <property type="term" value="F:hydrolase activity, acting on ester bonds"/>
    <property type="evidence" value="ECO:0007669"/>
    <property type="project" value="InterPro"/>
</dbReference>
<feature type="domain" description="Endonuclease YhcR N-terminal" evidence="7">
    <location>
        <begin position="704"/>
        <end position="804"/>
    </location>
</feature>
<evidence type="ECO:0000313" key="8">
    <source>
        <dbReference type="EMBL" id="SEO27117.1"/>
    </source>
</evidence>
<dbReference type="Pfam" id="PF19886">
    <property type="entry name" value="DUF6359"/>
    <property type="match status" value="1"/>
</dbReference>
<evidence type="ECO:0008006" key="10">
    <source>
        <dbReference type="Google" id="ProtNLM"/>
    </source>
</evidence>
<dbReference type="Gene3D" id="3.60.21.10">
    <property type="match status" value="1"/>
</dbReference>
<keyword evidence="9" id="KW-1185">Reference proteome</keyword>
<dbReference type="SUPFAM" id="SSF55816">
    <property type="entry name" value="5'-nucleotidase (syn. UDP-sugar hydrolase), C-terminal domain"/>
    <property type="match status" value="2"/>
</dbReference>
<dbReference type="InterPro" id="IPR004843">
    <property type="entry name" value="Calcineurin-like_PHP"/>
</dbReference>
<dbReference type="STRING" id="872970.SAMN04488134_105201"/>
<feature type="coiled-coil region" evidence="2">
    <location>
        <begin position="285"/>
        <end position="312"/>
    </location>
</feature>
<keyword evidence="1" id="KW-0732">Signal</keyword>
<proteinExistence type="predicted"/>
<dbReference type="InterPro" id="IPR006179">
    <property type="entry name" value="5_nucleotidase/apyrase"/>
</dbReference>
<feature type="region of interest" description="Disordered" evidence="3">
    <location>
        <begin position="1003"/>
        <end position="1045"/>
    </location>
</feature>
<evidence type="ECO:0000256" key="2">
    <source>
        <dbReference type="SAM" id="Coils"/>
    </source>
</evidence>
<dbReference type="SUPFAM" id="SSF56300">
    <property type="entry name" value="Metallo-dependent phosphatases"/>
    <property type="match status" value="1"/>
</dbReference>
<gene>
    <name evidence="8" type="ORF">SAMN04488134_105201</name>
</gene>
<evidence type="ECO:0000259" key="6">
    <source>
        <dbReference type="Pfam" id="PF02872"/>
    </source>
</evidence>
<dbReference type="OrthoDB" id="9775118at2"/>
<dbReference type="PANTHER" id="PTHR11575">
    <property type="entry name" value="5'-NUCLEOTIDASE-RELATED"/>
    <property type="match status" value="1"/>
</dbReference>
<evidence type="ECO:0000256" key="4">
    <source>
        <dbReference type="SAM" id="Phobius"/>
    </source>
</evidence>
<dbReference type="InterPro" id="IPR029052">
    <property type="entry name" value="Metallo-depent_PP-like"/>
</dbReference>
<dbReference type="InterPro" id="IPR008334">
    <property type="entry name" value="5'-Nucleotdase_C"/>
</dbReference>
<keyword evidence="4" id="KW-1133">Transmembrane helix</keyword>
<dbReference type="Proteomes" id="UP000199300">
    <property type="component" value="Unassembled WGS sequence"/>
</dbReference>
<dbReference type="CDD" id="cd00845">
    <property type="entry name" value="MPP_UshA_N_like"/>
    <property type="match status" value="1"/>
</dbReference>
<dbReference type="GO" id="GO:0030288">
    <property type="term" value="C:outer membrane-bounded periplasmic space"/>
    <property type="evidence" value="ECO:0007669"/>
    <property type="project" value="TreeGrafter"/>
</dbReference>
<accession>A0A1H8NC09</accession>
<dbReference type="InterPro" id="IPR006146">
    <property type="entry name" value="5'-Nucleotdase_CS"/>
</dbReference>
<dbReference type="InterPro" id="IPR036907">
    <property type="entry name" value="5'-Nucleotdase_C_sf"/>
</dbReference>
<keyword evidence="2" id="KW-0175">Coiled coil</keyword>
<dbReference type="GO" id="GO:0046872">
    <property type="term" value="F:metal ion binding"/>
    <property type="evidence" value="ECO:0007669"/>
    <property type="project" value="InterPro"/>
</dbReference>